<dbReference type="InterPro" id="IPR016024">
    <property type="entry name" value="ARM-type_fold"/>
</dbReference>
<evidence type="ECO:0000313" key="4">
    <source>
        <dbReference type="EMBL" id="KZV85661.1"/>
    </source>
</evidence>
<feature type="domain" description="MIF4G-like type 1" evidence="2">
    <location>
        <begin position="350"/>
        <end position="541"/>
    </location>
</feature>
<dbReference type="GO" id="GO:0000184">
    <property type="term" value="P:nuclear-transcribed mRNA catabolic process, nonsense-mediated decay"/>
    <property type="evidence" value="ECO:0007669"/>
    <property type="project" value="TreeGrafter"/>
</dbReference>
<dbReference type="Pfam" id="PF09088">
    <property type="entry name" value="MIF4G_like"/>
    <property type="match status" value="1"/>
</dbReference>
<dbReference type="InterPro" id="IPR015172">
    <property type="entry name" value="MIF4G-like_typ-1"/>
</dbReference>
<dbReference type="GO" id="GO:0003729">
    <property type="term" value="F:mRNA binding"/>
    <property type="evidence" value="ECO:0007669"/>
    <property type="project" value="TreeGrafter"/>
</dbReference>
<dbReference type="Pfam" id="PF09090">
    <property type="entry name" value="MIF4G_like_2"/>
    <property type="match status" value="1"/>
</dbReference>
<evidence type="ECO:0000259" key="2">
    <source>
        <dbReference type="Pfam" id="PF09088"/>
    </source>
</evidence>
<dbReference type="InterPro" id="IPR015174">
    <property type="entry name" value="MIF4G-like_typ-2"/>
</dbReference>
<dbReference type="SUPFAM" id="SSF48371">
    <property type="entry name" value="ARM repeat"/>
    <property type="match status" value="3"/>
</dbReference>
<dbReference type="GO" id="GO:0005634">
    <property type="term" value="C:nucleus"/>
    <property type="evidence" value="ECO:0007669"/>
    <property type="project" value="TreeGrafter"/>
</dbReference>
<name>A0A165DYG8_EXIGL</name>
<organism evidence="4 5">
    <name type="scientific">Exidia glandulosa HHB12029</name>
    <dbReference type="NCBI Taxonomy" id="1314781"/>
    <lineage>
        <taxon>Eukaryota</taxon>
        <taxon>Fungi</taxon>
        <taxon>Dikarya</taxon>
        <taxon>Basidiomycota</taxon>
        <taxon>Agaricomycotina</taxon>
        <taxon>Agaricomycetes</taxon>
        <taxon>Auriculariales</taxon>
        <taxon>Exidiaceae</taxon>
        <taxon>Exidia</taxon>
    </lineage>
</organism>
<dbReference type="GO" id="GO:0006406">
    <property type="term" value="P:mRNA export from nucleus"/>
    <property type="evidence" value="ECO:0007669"/>
    <property type="project" value="InterPro"/>
</dbReference>
<reference evidence="4 5" key="1">
    <citation type="journal article" date="2016" name="Mol. Biol. Evol.">
        <title>Comparative Genomics of Early-Diverging Mushroom-Forming Fungi Provides Insights into the Origins of Lignocellulose Decay Capabilities.</title>
        <authorList>
            <person name="Nagy L.G."/>
            <person name="Riley R."/>
            <person name="Tritt A."/>
            <person name="Adam C."/>
            <person name="Daum C."/>
            <person name="Floudas D."/>
            <person name="Sun H."/>
            <person name="Yadav J.S."/>
            <person name="Pangilinan J."/>
            <person name="Larsson K.H."/>
            <person name="Matsuura K."/>
            <person name="Barry K."/>
            <person name="Labutti K."/>
            <person name="Kuo R."/>
            <person name="Ohm R.A."/>
            <person name="Bhattacharya S.S."/>
            <person name="Shirouzu T."/>
            <person name="Yoshinaga Y."/>
            <person name="Martin F.M."/>
            <person name="Grigoriev I.V."/>
            <person name="Hibbett D.S."/>
        </authorList>
    </citation>
    <scope>NUCLEOTIDE SEQUENCE [LARGE SCALE GENOMIC DNA]</scope>
    <source>
        <strain evidence="4 5">HHB12029</strain>
    </source>
</reference>
<feature type="compositionally biased region" description="Basic and acidic residues" evidence="1">
    <location>
        <begin position="23"/>
        <end position="40"/>
    </location>
</feature>
<dbReference type="GO" id="GO:0005846">
    <property type="term" value="C:nuclear cap binding complex"/>
    <property type="evidence" value="ECO:0007669"/>
    <property type="project" value="InterPro"/>
</dbReference>
<feature type="region of interest" description="Disordered" evidence="1">
    <location>
        <begin position="1"/>
        <end position="40"/>
    </location>
</feature>
<gene>
    <name evidence="4" type="ORF">EXIGLDRAFT_725587</name>
</gene>
<dbReference type="Proteomes" id="UP000077266">
    <property type="component" value="Unassembled WGS sequence"/>
</dbReference>
<dbReference type="EMBL" id="KV426180">
    <property type="protein sequence ID" value="KZV85661.1"/>
    <property type="molecule type" value="Genomic_DNA"/>
</dbReference>
<dbReference type="PANTHER" id="PTHR12412:SF2">
    <property type="entry name" value="NUCLEAR CAP-BINDING PROTEIN SUBUNIT 1"/>
    <property type="match status" value="1"/>
</dbReference>
<evidence type="ECO:0000256" key="1">
    <source>
        <dbReference type="SAM" id="MobiDB-lite"/>
    </source>
</evidence>
<dbReference type="GO" id="GO:0000339">
    <property type="term" value="F:RNA cap binding"/>
    <property type="evidence" value="ECO:0007669"/>
    <property type="project" value="InterPro"/>
</dbReference>
<feature type="domain" description="MIF4G-like type 2" evidence="3">
    <location>
        <begin position="560"/>
        <end position="842"/>
    </location>
</feature>
<dbReference type="PANTHER" id="PTHR12412">
    <property type="entry name" value="CAP BINDING PROTEIN"/>
    <property type="match status" value="1"/>
</dbReference>
<evidence type="ECO:0008006" key="6">
    <source>
        <dbReference type="Google" id="ProtNLM"/>
    </source>
</evidence>
<dbReference type="OrthoDB" id="10252707at2759"/>
<dbReference type="InterPro" id="IPR027159">
    <property type="entry name" value="CBP80"/>
</dbReference>
<sequence length="882" mass="98143">MSYNERPSYGGGGGYNRRGRGGNRHDYERRGGHGHRDDFSYAETLEQRIKSIVVKFSDEQPLDPGFTPPFERVANQLFDNANQVSAIAEGFRIAVSQLPFKAPYYAALLARLYAPRPKPETAEQNGDAPPEDPPRLGRLVLEDYWKGFQTWLDKLSWPELRLSIHFFAHAAKLNLISASSLLALLQSFAAVLEEPGVSYARGSNAAFCVGEGIIRAWSILHEEHLAAIETMITSIANFSDTAATEKYLVQPMIVLHVRNAAPASSNEILESLVSALRDLTTNGVPSYNPIRELLDSKVEDVQPFELPSFLVPPDVLDMDSLSDGAETVVGDKKDDLPAYLIRLFDNTMTPDPTTSTGYTIRTLISHVTNIFEVNRKEAARLLLELPKWLERGTFKSTKPDAAKVEESEQAGPQWLLENTLIETILSMAFYLPSSPHKLIYYISLISELCKLSPTTVGPAVGKSIRKLYTSLGDGLDVEVARRFTEWFATHMSNFGYAWVWKEWIPDIALPAAHPRRAFIRRAIELEIRMSYYDRIVKSLPEQFQAPEAEALPTEAPAITFEYEDPTNPHHDVAQTILGLLRDRTKAEQVITETETLRNQLQESGDARADSVVRAITLQALLNVGSRSFSHLLNAIERYLPVLRSLVASGGEARAEVLKAVGAFWARSGQMVAIVVDKLMQYQIVEPADVVSFAFASSETSHATQWELVRAALDKANGRTRIASRRLAAIRKEEEDARAKKMVAAMDVDASESAAPATDEPTADSEAVISAKKACEVLARDQRTALAKTLECFIQRLTDPAAPRAVLEPSSWDARESWGAPEWHTWQAWCWYRHFCRAYAPYLRAYAQSLSIVSFAALPPPESDAVSALLRRTWSIAVEGGEP</sequence>
<evidence type="ECO:0000313" key="5">
    <source>
        <dbReference type="Proteomes" id="UP000077266"/>
    </source>
</evidence>
<dbReference type="STRING" id="1314781.A0A165DYG8"/>
<evidence type="ECO:0000259" key="3">
    <source>
        <dbReference type="Pfam" id="PF09090"/>
    </source>
</evidence>
<dbReference type="Gene3D" id="1.25.40.180">
    <property type="match status" value="3"/>
</dbReference>
<protein>
    <recommendedName>
        <fullName evidence="6">Cap binding protein 80-PB</fullName>
    </recommendedName>
</protein>
<keyword evidence="5" id="KW-1185">Reference proteome</keyword>
<proteinExistence type="predicted"/>
<dbReference type="AlphaFoldDB" id="A0A165DYG8"/>
<dbReference type="InParanoid" id="A0A165DYG8"/>
<accession>A0A165DYG8</accession>